<gene>
    <name evidence="2" type="ORF">JW886_04810</name>
</gene>
<organism evidence="2 3">
    <name type="scientific">Lactococcus taiwanensis</name>
    <dbReference type="NCBI Taxonomy" id="1151742"/>
    <lineage>
        <taxon>Bacteria</taxon>
        <taxon>Bacillati</taxon>
        <taxon>Bacillota</taxon>
        <taxon>Bacilli</taxon>
        <taxon>Lactobacillales</taxon>
        <taxon>Streptococcaceae</taxon>
        <taxon>Lactococcus</taxon>
    </lineage>
</organism>
<name>A0AA45KHW3_9LACT</name>
<dbReference type="Gene3D" id="3.40.50.360">
    <property type="match status" value="1"/>
</dbReference>
<reference evidence="2 3" key="1">
    <citation type="submission" date="2021-02" db="EMBL/GenBank/DDBJ databases">
        <title>Complete genome sequence of Lactococcus lactis strain K_LL004.</title>
        <authorList>
            <person name="Kim H.B."/>
        </authorList>
    </citation>
    <scope>NUCLEOTIDE SEQUENCE [LARGE SCALE GENOMIC DNA]</scope>
    <source>
        <strain evidence="2 3">K_LL004</strain>
    </source>
</reference>
<dbReference type="RefSeq" id="WP_075524540.1">
    <property type="nucleotide sequence ID" value="NZ_CP070381.1"/>
</dbReference>
<dbReference type="AlphaFoldDB" id="A0AA45KHW3"/>
<dbReference type="KEGG" id="lti:JW886_04810"/>
<dbReference type="Proteomes" id="UP000663608">
    <property type="component" value="Chromosome"/>
</dbReference>
<evidence type="ECO:0000259" key="1">
    <source>
        <dbReference type="Pfam" id="PF12724"/>
    </source>
</evidence>
<evidence type="ECO:0000313" key="2">
    <source>
        <dbReference type="EMBL" id="QSE77569.1"/>
    </source>
</evidence>
<sequence>MKYAVRYTSRGGNTKAVAELIAQEAGVEALRVFEPLTEEVDVLFLGAGVWFMNVTKEMKEFLAHLDKNRIKKIVVFSTSADLDSATKVIKGAANKAGIPVDDRSLTLKLGFQGFSLMAPAGGDLKPAQVQKVKEFADQVLTN</sequence>
<protein>
    <recommendedName>
        <fullName evidence="1">Flavodoxin domain-containing protein</fullName>
    </recommendedName>
</protein>
<dbReference type="InterPro" id="IPR029039">
    <property type="entry name" value="Flavoprotein-like_sf"/>
</dbReference>
<dbReference type="Pfam" id="PF12724">
    <property type="entry name" value="Flavodoxin_5"/>
    <property type="match status" value="1"/>
</dbReference>
<accession>A0AA45KHW3</accession>
<feature type="domain" description="Flavodoxin" evidence="1">
    <location>
        <begin position="5"/>
        <end position="87"/>
    </location>
</feature>
<proteinExistence type="predicted"/>
<dbReference type="EMBL" id="CP070872">
    <property type="protein sequence ID" value="QSE77569.1"/>
    <property type="molecule type" value="Genomic_DNA"/>
</dbReference>
<dbReference type="SUPFAM" id="SSF52218">
    <property type="entry name" value="Flavoproteins"/>
    <property type="match status" value="1"/>
</dbReference>
<dbReference type="InterPro" id="IPR026816">
    <property type="entry name" value="Flavodoxin_dom"/>
</dbReference>
<keyword evidence="3" id="KW-1185">Reference proteome</keyword>
<evidence type="ECO:0000313" key="3">
    <source>
        <dbReference type="Proteomes" id="UP000663608"/>
    </source>
</evidence>